<keyword evidence="1" id="KW-0472">Membrane</keyword>
<sequence length="339" mass="35522">MYSEQDLTDATAAGVIAPGTAEALRSFVADRRATPAADEEQVRLVTSFNDIFVAIAGLVLLVATSALLADPLGNIATAAAAWGLAEYFTRQRRMALPSILFLAFFASGVFGATFRLLAMAGLPAGTAAGQQAGYTVALAGVVTAAAAFLHWRRFHVPITVAAGAAAVVATLGGLVSGVLDVEFNQLLPFFIILGAATFAFAMWWDASDVARRTRRSDVAFWLHLLSAPLIVHPIFALLGVFSGDLNALTAVLVVVIYVTLGAVALVIDRRALMVSALAYVLYAIYTLLDAGGLGTSFALTGVLIGSSLLLLSALWQRLRRPLVVALPAAWQARVPPAIG</sequence>
<feature type="transmembrane region" description="Helical" evidence="1">
    <location>
        <begin position="132"/>
        <end position="151"/>
    </location>
</feature>
<evidence type="ECO:0000313" key="2">
    <source>
        <dbReference type="EMBL" id="NJC34053.1"/>
    </source>
</evidence>
<feature type="transmembrane region" description="Helical" evidence="1">
    <location>
        <begin position="271"/>
        <end position="288"/>
    </location>
</feature>
<gene>
    <name evidence="2" type="ORF">GGR88_001527</name>
</gene>
<evidence type="ECO:0000313" key="3">
    <source>
        <dbReference type="Proteomes" id="UP000734218"/>
    </source>
</evidence>
<organism evidence="2 3">
    <name type="scientific">Sphingomonas jejuensis</name>
    <dbReference type="NCBI Taxonomy" id="904715"/>
    <lineage>
        <taxon>Bacteria</taxon>
        <taxon>Pseudomonadati</taxon>
        <taxon>Pseudomonadota</taxon>
        <taxon>Alphaproteobacteria</taxon>
        <taxon>Sphingomonadales</taxon>
        <taxon>Sphingomonadaceae</taxon>
        <taxon>Sphingomonas</taxon>
    </lineage>
</organism>
<protein>
    <recommendedName>
        <fullName evidence="4">Branched-chain amino acid ABC-type transport system, permease components</fullName>
    </recommendedName>
</protein>
<feature type="transmembrane region" description="Helical" evidence="1">
    <location>
        <begin position="247"/>
        <end position="266"/>
    </location>
</feature>
<keyword evidence="1" id="KW-0812">Transmembrane</keyword>
<feature type="transmembrane region" description="Helical" evidence="1">
    <location>
        <begin position="99"/>
        <end position="120"/>
    </location>
</feature>
<name>A0ABX0XL03_9SPHN</name>
<feature type="transmembrane region" description="Helical" evidence="1">
    <location>
        <begin position="51"/>
        <end position="69"/>
    </location>
</feature>
<feature type="transmembrane region" description="Helical" evidence="1">
    <location>
        <begin position="218"/>
        <end position="241"/>
    </location>
</feature>
<keyword evidence="1" id="KW-1133">Transmembrane helix</keyword>
<evidence type="ECO:0000256" key="1">
    <source>
        <dbReference type="SAM" id="Phobius"/>
    </source>
</evidence>
<comment type="caution">
    <text evidence="2">The sequence shown here is derived from an EMBL/GenBank/DDBJ whole genome shotgun (WGS) entry which is preliminary data.</text>
</comment>
<dbReference type="RefSeq" id="WP_167953952.1">
    <property type="nucleotide sequence ID" value="NZ_JAATJE010000001.1"/>
</dbReference>
<feature type="transmembrane region" description="Helical" evidence="1">
    <location>
        <begin position="158"/>
        <end position="179"/>
    </location>
</feature>
<dbReference type="EMBL" id="JAATJE010000001">
    <property type="protein sequence ID" value="NJC34053.1"/>
    <property type="molecule type" value="Genomic_DNA"/>
</dbReference>
<evidence type="ECO:0008006" key="4">
    <source>
        <dbReference type="Google" id="ProtNLM"/>
    </source>
</evidence>
<keyword evidence="3" id="KW-1185">Reference proteome</keyword>
<dbReference type="Proteomes" id="UP000734218">
    <property type="component" value="Unassembled WGS sequence"/>
</dbReference>
<feature type="transmembrane region" description="Helical" evidence="1">
    <location>
        <begin position="294"/>
        <end position="315"/>
    </location>
</feature>
<reference evidence="2 3" key="1">
    <citation type="submission" date="2020-03" db="EMBL/GenBank/DDBJ databases">
        <title>Genomic Encyclopedia of Type Strains, Phase IV (KMG-IV): sequencing the most valuable type-strain genomes for metagenomic binning, comparative biology and taxonomic classification.</title>
        <authorList>
            <person name="Goeker M."/>
        </authorList>
    </citation>
    <scope>NUCLEOTIDE SEQUENCE [LARGE SCALE GENOMIC DNA]</scope>
    <source>
        <strain evidence="2 3">DSM 27651</strain>
    </source>
</reference>
<proteinExistence type="predicted"/>
<accession>A0ABX0XL03</accession>
<feature type="transmembrane region" description="Helical" evidence="1">
    <location>
        <begin position="185"/>
        <end position="206"/>
    </location>
</feature>